<feature type="repeat" description="WD" evidence="3">
    <location>
        <begin position="585"/>
        <end position="622"/>
    </location>
</feature>
<evidence type="ECO:0000259" key="4">
    <source>
        <dbReference type="Pfam" id="PF23409"/>
    </source>
</evidence>
<evidence type="ECO:0000313" key="6">
    <source>
        <dbReference type="Proteomes" id="UP000481153"/>
    </source>
</evidence>
<reference evidence="5 6" key="1">
    <citation type="submission" date="2019-07" db="EMBL/GenBank/DDBJ databases">
        <title>Genomics analysis of Aphanomyces spp. identifies a new class of oomycete effector associated with host adaptation.</title>
        <authorList>
            <person name="Gaulin E."/>
        </authorList>
    </citation>
    <scope>NUCLEOTIDE SEQUENCE [LARGE SCALE GENOMIC DNA]</scope>
    <source>
        <strain evidence="5 6">ATCC 201684</strain>
    </source>
</reference>
<dbReference type="PROSITE" id="PS50082">
    <property type="entry name" value="WD_REPEATS_2"/>
    <property type="match status" value="6"/>
</dbReference>
<dbReference type="EMBL" id="VJMJ01000361">
    <property type="protein sequence ID" value="KAF0721869.1"/>
    <property type="molecule type" value="Genomic_DNA"/>
</dbReference>
<dbReference type="PANTHER" id="PTHR13720">
    <property type="entry name" value="WD-40 REPEAT PROTEIN"/>
    <property type="match status" value="1"/>
</dbReference>
<dbReference type="PANTHER" id="PTHR13720:SF39">
    <property type="entry name" value="F-BOX DOMAIN-CONTAINING PROTEIN"/>
    <property type="match status" value="1"/>
</dbReference>
<name>A0A6G0W710_9STRA</name>
<feature type="repeat" description="WD" evidence="3">
    <location>
        <begin position="543"/>
        <end position="584"/>
    </location>
</feature>
<organism evidence="5 6">
    <name type="scientific">Aphanomyces euteiches</name>
    <dbReference type="NCBI Taxonomy" id="100861"/>
    <lineage>
        <taxon>Eukaryota</taxon>
        <taxon>Sar</taxon>
        <taxon>Stramenopiles</taxon>
        <taxon>Oomycota</taxon>
        <taxon>Saprolegniomycetes</taxon>
        <taxon>Saprolegniales</taxon>
        <taxon>Verrucalvaceae</taxon>
        <taxon>Aphanomyces</taxon>
    </lineage>
</organism>
<dbReference type="VEuPathDB" id="FungiDB:AeMF1_015425"/>
<evidence type="ECO:0000256" key="3">
    <source>
        <dbReference type="PROSITE-ProRule" id="PRU00221"/>
    </source>
</evidence>
<keyword evidence="2" id="KW-0677">Repeat</keyword>
<dbReference type="InterPro" id="IPR050630">
    <property type="entry name" value="WD_repeat_EMAP"/>
</dbReference>
<dbReference type="PROSITE" id="PS50294">
    <property type="entry name" value="WD_REPEATS_REGION"/>
    <property type="match status" value="4"/>
</dbReference>
<feature type="repeat" description="WD" evidence="3">
    <location>
        <begin position="458"/>
        <end position="499"/>
    </location>
</feature>
<protein>
    <recommendedName>
        <fullName evidence="4">EML-like first beta-propeller domain-containing protein</fullName>
    </recommendedName>
</protein>
<keyword evidence="6" id="KW-1185">Reference proteome</keyword>
<feature type="repeat" description="WD" evidence="3">
    <location>
        <begin position="100"/>
        <end position="143"/>
    </location>
</feature>
<dbReference type="InterPro" id="IPR055439">
    <property type="entry name" value="Beta-prop_EML_1st"/>
</dbReference>
<dbReference type="CDD" id="cd00200">
    <property type="entry name" value="WD40"/>
    <property type="match status" value="1"/>
</dbReference>
<dbReference type="SUPFAM" id="SSF50978">
    <property type="entry name" value="WD40 repeat-like"/>
    <property type="match status" value="2"/>
</dbReference>
<dbReference type="InterPro" id="IPR001680">
    <property type="entry name" value="WD40_rpt"/>
</dbReference>
<dbReference type="Pfam" id="PF23409">
    <property type="entry name" value="Beta-prop_EML"/>
    <property type="match status" value="1"/>
</dbReference>
<gene>
    <name evidence="5" type="ORF">Ae201684_018856</name>
</gene>
<accession>A0A6G0W710</accession>
<feature type="repeat" description="WD" evidence="3">
    <location>
        <begin position="331"/>
        <end position="364"/>
    </location>
</feature>
<comment type="caution">
    <text evidence="5">The sequence shown here is derived from an EMBL/GenBank/DDBJ whole genome shotgun (WGS) entry which is preliminary data.</text>
</comment>
<evidence type="ECO:0000256" key="2">
    <source>
        <dbReference type="ARBA" id="ARBA00022737"/>
    </source>
</evidence>
<feature type="domain" description="EML-like first beta-propeller" evidence="4">
    <location>
        <begin position="53"/>
        <end position="316"/>
    </location>
</feature>
<keyword evidence="1 3" id="KW-0853">WD repeat</keyword>
<dbReference type="Gene3D" id="2.130.10.10">
    <property type="entry name" value="YVTN repeat-like/Quinoprotein amine dehydrogenase"/>
    <property type="match status" value="3"/>
</dbReference>
<evidence type="ECO:0000256" key="1">
    <source>
        <dbReference type="ARBA" id="ARBA00022574"/>
    </source>
</evidence>
<evidence type="ECO:0000313" key="5">
    <source>
        <dbReference type="EMBL" id="KAF0721869.1"/>
    </source>
</evidence>
<dbReference type="AlphaFoldDB" id="A0A6G0W710"/>
<dbReference type="Pfam" id="PF00400">
    <property type="entry name" value="WD40"/>
    <property type="match status" value="5"/>
</dbReference>
<feature type="repeat" description="WD" evidence="3">
    <location>
        <begin position="416"/>
        <end position="457"/>
    </location>
</feature>
<dbReference type="InterPro" id="IPR015943">
    <property type="entry name" value="WD40/YVTN_repeat-like_dom_sf"/>
</dbReference>
<proteinExistence type="predicted"/>
<dbReference type="SMART" id="SM00320">
    <property type="entry name" value="WD40"/>
    <property type="match status" value="10"/>
</dbReference>
<dbReference type="Proteomes" id="UP000481153">
    <property type="component" value="Unassembled WGS sequence"/>
</dbReference>
<sequence>MDNQKAAPTIELEHAIGFSGIPAGLHYHPNGVDYVYPAGGCIVIASLADPHNQVFLRGHDANITCLTLSPSGRFLASGQAGSNADVLVWDYASRQMLFRLSEHDFGINAVAFSHDEKLLLSVGHERDGRIFIWDMASGNIVTTQQKLAATVLAASWGGFHRDVKRRDTTSYFFATGGTRMLQFWVLNPLTGELVANKVEFGAPVVRDYTCLQFTPDRETMVAGTTSGDFAIVHVKTRRFVQSVSACTCGVLSLFVFDLGVVVGGGDGSLVYFNNSYVDSAKQTLAGPIAGLSAVAASSSSPGGLQLIAGAQSGFIYHVTLAGTTMSSRLLSENHSDGVISIAFAAGHSDRFATIAKDCTIRIWDGSDYSVLVRQVVQNAGMPTSLAFSLDIVLTGWQDGCLRCHSSDTGHPLWTIDNAHTGGVTSLVLSNNQRFIVSGGMGGDVRVWDIRKRDMVSHLKEHSMAVTGLVLFDDDVHLVSCSRDKSFLCWELRTERRLASHIQRMGGINAVALSKNQSIVLTVGQEKRISYWDLRVDAPVNVVTKAHADEATCLAVAHTMPYFATGGTDQLIKLWSFDTGTLVMDGVGHSGSVRALAFSPDDRQLVSVGDEGSIFVWNIYTDE</sequence>
<dbReference type="InterPro" id="IPR036322">
    <property type="entry name" value="WD40_repeat_dom_sf"/>
</dbReference>